<dbReference type="EMBL" id="JADFTS010000007">
    <property type="protein sequence ID" value="KAF9597748.1"/>
    <property type="molecule type" value="Genomic_DNA"/>
</dbReference>
<name>A0A835HIZ6_9MAGN</name>
<organism evidence="1 2">
    <name type="scientific">Coptis chinensis</name>
    <dbReference type="NCBI Taxonomy" id="261450"/>
    <lineage>
        <taxon>Eukaryota</taxon>
        <taxon>Viridiplantae</taxon>
        <taxon>Streptophyta</taxon>
        <taxon>Embryophyta</taxon>
        <taxon>Tracheophyta</taxon>
        <taxon>Spermatophyta</taxon>
        <taxon>Magnoliopsida</taxon>
        <taxon>Ranunculales</taxon>
        <taxon>Ranunculaceae</taxon>
        <taxon>Coptidoideae</taxon>
        <taxon>Coptis</taxon>
    </lineage>
</organism>
<gene>
    <name evidence="1" type="ORF">IFM89_021235</name>
</gene>
<dbReference type="OrthoDB" id="1939300at2759"/>
<evidence type="ECO:0000313" key="2">
    <source>
        <dbReference type="Proteomes" id="UP000631114"/>
    </source>
</evidence>
<comment type="caution">
    <text evidence="1">The sequence shown here is derived from an EMBL/GenBank/DDBJ whole genome shotgun (WGS) entry which is preliminary data.</text>
</comment>
<dbReference type="AlphaFoldDB" id="A0A835HIZ6"/>
<dbReference type="InterPro" id="IPR040256">
    <property type="entry name" value="At4g02000-like"/>
</dbReference>
<reference evidence="1 2" key="1">
    <citation type="submission" date="2020-10" db="EMBL/GenBank/DDBJ databases">
        <title>The Coptis chinensis genome and diversification of protoberbering-type alkaloids.</title>
        <authorList>
            <person name="Wang B."/>
            <person name="Shu S."/>
            <person name="Song C."/>
            <person name="Liu Y."/>
        </authorList>
    </citation>
    <scope>NUCLEOTIDE SEQUENCE [LARGE SCALE GENOMIC DNA]</scope>
    <source>
        <strain evidence="1">HL-2020</strain>
        <tissue evidence="1">Leaf</tissue>
    </source>
</reference>
<evidence type="ECO:0008006" key="3">
    <source>
        <dbReference type="Google" id="ProtNLM"/>
    </source>
</evidence>
<accession>A0A835HIZ6</accession>
<sequence>MAACPHTIPLLPYRHRRKAISSPPRASKDVPTLLYDEKAKVVLEDVSLPSLSHATSRDICMDASQLIHNGIFLCGLFWSGEEERMATFISVSCGYGDAPGDYSAVMECIRCALGGMYIDIPFLDTERWKLEKSSIKTTPVWVKPMNLPKQLWTDDGLDYVASLIGNPMCMDQATKLRQRLNFAKFCVEVPVDHKYKKSVRIKMNEKEMDIDLEYPWIPLLLNLQKFGHKASVVHQTLKLYG</sequence>
<keyword evidence="2" id="KW-1185">Reference proteome</keyword>
<dbReference type="PANTHER" id="PTHR31286">
    <property type="entry name" value="GLYCINE-RICH CELL WALL STRUCTURAL PROTEIN 1.8-LIKE"/>
    <property type="match status" value="1"/>
</dbReference>
<protein>
    <recommendedName>
        <fullName evidence="3">DUF4283 domain-containing protein</fullName>
    </recommendedName>
</protein>
<dbReference type="Proteomes" id="UP000631114">
    <property type="component" value="Unassembled WGS sequence"/>
</dbReference>
<evidence type="ECO:0000313" key="1">
    <source>
        <dbReference type="EMBL" id="KAF9597748.1"/>
    </source>
</evidence>
<dbReference type="PANTHER" id="PTHR31286:SF165">
    <property type="entry name" value="DUF4283 DOMAIN-CONTAINING PROTEIN"/>
    <property type="match status" value="1"/>
</dbReference>
<proteinExistence type="predicted"/>